<comment type="similarity">
    <text evidence="9">Belongs to the FtsQ/DivIB family. FtsQ subfamily.</text>
</comment>
<reference evidence="11 12" key="1">
    <citation type="submission" date="2016-07" db="EMBL/GenBank/DDBJ databases">
        <title>Draft Genome Sequence of Methylophaga muralis Bur 1.</title>
        <authorList>
            <person name="Vasilenko O.V."/>
            <person name="Doronina N.V."/>
            <person name="Shmareva M.N."/>
            <person name="Tarlachkov S.V."/>
            <person name="Mustakhimov I."/>
            <person name="Trotsenko Y.A."/>
        </authorList>
    </citation>
    <scope>NUCLEOTIDE SEQUENCE [LARGE SCALE GENOMIC DNA]</scope>
    <source>
        <strain evidence="11 12">Bur 1</strain>
    </source>
</reference>
<comment type="caution">
    <text evidence="11">The sequence shown here is derived from an EMBL/GenBank/DDBJ whole genome shotgun (WGS) entry which is preliminary data.</text>
</comment>
<comment type="function">
    <text evidence="9">Essential cell division protein. May link together the upstream cell division proteins, which are predominantly cytoplasmic, with the downstream cell division proteins, which are predominantly periplasmic. May control correct divisome assembly.</text>
</comment>
<organism evidence="11 12">
    <name type="scientific">Methylophaga muralis</name>
    <dbReference type="NCBI Taxonomy" id="291169"/>
    <lineage>
        <taxon>Bacteria</taxon>
        <taxon>Pseudomonadati</taxon>
        <taxon>Pseudomonadota</taxon>
        <taxon>Gammaproteobacteria</taxon>
        <taxon>Thiotrichales</taxon>
        <taxon>Piscirickettsiaceae</taxon>
        <taxon>Methylophaga</taxon>
    </lineage>
</organism>
<dbReference type="PATRIC" id="fig|291169.3.peg.1259"/>
<proteinExistence type="inferred from homology"/>
<keyword evidence="7 9" id="KW-0472">Membrane</keyword>
<keyword evidence="2 9" id="KW-1003">Cell membrane</keyword>
<feature type="transmembrane region" description="Helical" evidence="9">
    <location>
        <begin position="29"/>
        <end position="48"/>
    </location>
</feature>
<accession>A0A1E3GSJ0</accession>
<evidence type="ECO:0000313" key="11">
    <source>
        <dbReference type="EMBL" id="ODN67013.1"/>
    </source>
</evidence>
<dbReference type="GO" id="GO:0005886">
    <property type="term" value="C:plasma membrane"/>
    <property type="evidence" value="ECO:0007669"/>
    <property type="project" value="UniProtKB-SubCell"/>
</dbReference>
<dbReference type="Pfam" id="PF08478">
    <property type="entry name" value="POTRA_1"/>
    <property type="match status" value="1"/>
</dbReference>
<evidence type="ECO:0000256" key="1">
    <source>
        <dbReference type="ARBA" id="ARBA00004370"/>
    </source>
</evidence>
<dbReference type="STRING" id="291169.A9E74_01253"/>
<dbReference type="Proteomes" id="UP000094379">
    <property type="component" value="Unassembled WGS sequence"/>
</dbReference>
<dbReference type="InterPro" id="IPR034746">
    <property type="entry name" value="POTRA"/>
</dbReference>
<evidence type="ECO:0000313" key="12">
    <source>
        <dbReference type="Proteomes" id="UP000094379"/>
    </source>
</evidence>
<evidence type="ECO:0000256" key="7">
    <source>
        <dbReference type="ARBA" id="ARBA00023136"/>
    </source>
</evidence>
<dbReference type="Gene3D" id="3.40.50.11690">
    <property type="entry name" value="Cell division protein FtsQ/DivIB"/>
    <property type="match status" value="1"/>
</dbReference>
<dbReference type="GO" id="GO:0032153">
    <property type="term" value="C:cell division site"/>
    <property type="evidence" value="ECO:0007669"/>
    <property type="project" value="UniProtKB-UniRule"/>
</dbReference>
<gene>
    <name evidence="9 11" type="primary">ftsQ</name>
    <name evidence="11" type="ORF">A9E74_01253</name>
</gene>
<dbReference type="InterPro" id="IPR045335">
    <property type="entry name" value="FtsQ_C_sf"/>
</dbReference>
<keyword evidence="4 9" id="KW-0132">Cell division</keyword>
<name>A0A1E3GSJ0_9GAMM</name>
<protein>
    <recommendedName>
        <fullName evidence="9">Cell division protein FtsQ</fullName>
    </recommendedName>
</protein>
<evidence type="ECO:0000256" key="4">
    <source>
        <dbReference type="ARBA" id="ARBA00022618"/>
    </source>
</evidence>
<keyword evidence="5 9" id="KW-0812">Transmembrane</keyword>
<dbReference type="InterPro" id="IPR026579">
    <property type="entry name" value="FtsQ"/>
</dbReference>
<dbReference type="InterPro" id="IPR013685">
    <property type="entry name" value="POTRA_FtsQ_type"/>
</dbReference>
<dbReference type="GO" id="GO:0090529">
    <property type="term" value="P:cell septum assembly"/>
    <property type="evidence" value="ECO:0007669"/>
    <property type="project" value="InterPro"/>
</dbReference>
<evidence type="ECO:0000256" key="9">
    <source>
        <dbReference type="HAMAP-Rule" id="MF_00911"/>
    </source>
</evidence>
<evidence type="ECO:0000256" key="6">
    <source>
        <dbReference type="ARBA" id="ARBA00022989"/>
    </source>
</evidence>
<sequence>MAIRQRPTAGATRTRAVKPREQVNWSVRLRNISTVLVLLTLILGTVYLNNTDTLPIMHVTVEGELINTEKQALIEAVTPYVTGSFLDVNVAGIRQAGEALPWVAQIQVRRVWPDTLHLMVSEHQAIARWNENGLVNTRGQVFYPDGGKMPEGLIQLFGPDGNSELMARQMVTIQQTVETLGLRVKSLTMDERRSWQVKFTDDMQLLLGRAASEQRLARFIQVFKGPLAIYREQIETVDMRYTNGLAVVWKDGKQPVFNGIV</sequence>
<dbReference type="Gene3D" id="3.10.20.310">
    <property type="entry name" value="membrane protein fhac"/>
    <property type="match status" value="1"/>
</dbReference>
<keyword evidence="8 9" id="KW-0131">Cell cycle</keyword>
<dbReference type="RefSeq" id="WP_069295743.1">
    <property type="nucleotide sequence ID" value="NZ_MCRI01000010.1"/>
</dbReference>
<evidence type="ECO:0000256" key="2">
    <source>
        <dbReference type="ARBA" id="ARBA00022475"/>
    </source>
</evidence>
<dbReference type="AlphaFoldDB" id="A0A1E3GSJ0"/>
<keyword evidence="12" id="KW-1185">Reference proteome</keyword>
<dbReference type="PANTHER" id="PTHR35851">
    <property type="entry name" value="CELL DIVISION PROTEIN FTSQ"/>
    <property type="match status" value="1"/>
</dbReference>
<comment type="subunit">
    <text evidence="9">Part of a complex composed of FtsB, FtsL and FtsQ.</text>
</comment>
<evidence type="ECO:0000256" key="8">
    <source>
        <dbReference type="ARBA" id="ARBA00023306"/>
    </source>
</evidence>
<dbReference type="PROSITE" id="PS51779">
    <property type="entry name" value="POTRA"/>
    <property type="match status" value="1"/>
</dbReference>
<keyword evidence="3 9" id="KW-0997">Cell inner membrane</keyword>
<evidence type="ECO:0000256" key="3">
    <source>
        <dbReference type="ARBA" id="ARBA00022519"/>
    </source>
</evidence>
<comment type="subcellular location">
    <subcellularLocation>
        <location evidence="9">Cell inner membrane</location>
        <topology evidence="9">Single-pass type II membrane protein</topology>
    </subcellularLocation>
    <subcellularLocation>
        <location evidence="1">Membrane</location>
    </subcellularLocation>
    <text evidence="9">Localizes to the division septum.</text>
</comment>
<feature type="domain" description="POTRA" evidence="10">
    <location>
        <begin position="54"/>
        <end position="123"/>
    </location>
</feature>
<dbReference type="Pfam" id="PF03799">
    <property type="entry name" value="FtsQ_DivIB_C"/>
    <property type="match status" value="1"/>
</dbReference>
<dbReference type="EMBL" id="MCRI01000010">
    <property type="protein sequence ID" value="ODN67013.1"/>
    <property type="molecule type" value="Genomic_DNA"/>
</dbReference>
<evidence type="ECO:0000256" key="5">
    <source>
        <dbReference type="ARBA" id="ARBA00022692"/>
    </source>
</evidence>
<evidence type="ECO:0000259" key="10">
    <source>
        <dbReference type="PROSITE" id="PS51779"/>
    </source>
</evidence>
<dbReference type="InterPro" id="IPR005548">
    <property type="entry name" value="Cell_div_FtsQ/DivIB_C"/>
</dbReference>
<keyword evidence="6 9" id="KW-1133">Transmembrane helix</keyword>
<dbReference type="PANTHER" id="PTHR35851:SF1">
    <property type="entry name" value="CELL DIVISION PROTEIN FTSQ"/>
    <property type="match status" value="1"/>
</dbReference>
<dbReference type="HAMAP" id="MF_00911">
    <property type="entry name" value="FtsQ_subfam"/>
    <property type="match status" value="1"/>
</dbReference>
<dbReference type="GO" id="GO:0043093">
    <property type="term" value="P:FtsZ-dependent cytokinesis"/>
    <property type="evidence" value="ECO:0007669"/>
    <property type="project" value="UniProtKB-UniRule"/>
</dbReference>